<proteinExistence type="predicted"/>
<reference evidence="2 3" key="1">
    <citation type="submission" date="2019-03" db="EMBL/GenBank/DDBJ databases">
        <title>First draft genome of Liparis tanakae, snailfish: a comprehensive survey of snailfish specific genes.</title>
        <authorList>
            <person name="Kim W."/>
            <person name="Song I."/>
            <person name="Jeong J.-H."/>
            <person name="Kim D."/>
            <person name="Kim S."/>
            <person name="Ryu S."/>
            <person name="Song J.Y."/>
            <person name="Lee S.K."/>
        </authorList>
    </citation>
    <scope>NUCLEOTIDE SEQUENCE [LARGE SCALE GENOMIC DNA]</scope>
    <source>
        <tissue evidence="2">Muscle</tissue>
    </source>
</reference>
<comment type="caution">
    <text evidence="2">The sequence shown here is derived from an EMBL/GenBank/DDBJ whole genome shotgun (WGS) entry which is preliminary data.</text>
</comment>
<gene>
    <name evidence="2" type="ORF">EYF80_028371</name>
</gene>
<dbReference type="Proteomes" id="UP000314294">
    <property type="component" value="Unassembled WGS sequence"/>
</dbReference>
<accession>A0A4Z2H914</accession>
<sequence>MLTPEWCAGRHLFNNKTTRRGGDNGPLAGGCVNTRRHFRVVPGGMHPNKAEENHEAQSCCGAAAVPARCQQGAPECTQGGSSSSGALNKGDHLGSGGGFPPGGERLLFRYMLN</sequence>
<evidence type="ECO:0000313" key="2">
    <source>
        <dbReference type="EMBL" id="TNN61354.1"/>
    </source>
</evidence>
<dbReference type="AlphaFoldDB" id="A0A4Z2H914"/>
<protein>
    <submittedName>
        <fullName evidence="2">Uncharacterized protein</fullName>
    </submittedName>
</protein>
<keyword evidence="3" id="KW-1185">Reference proteome</keyword>
<feature type="region of interest" description="Disordered" evidence="1">
    <location>
        <begin position="72"/>
        <end position="101"/>
    </location>
</feature>
<evidence type="ECO:0000313" key="3">
    <source>
        <dbReference type="Proteomes" id="UP000314294"/>
    </source>
</evidence>
<dbReference type="EMBL" id="SRLO01000316">
    <property type="protein sequence ID" value="TNN61354.1"/>
    <property type="molecule type" value="Genomic_DNA"/>
</dbReference>
<evidence type="ECO:0000256" key="1">
    <source>
        <dbReference type="SAM" id="MobiDB-lite"/>
    </source>
</evidence>
<name>A0A4Z2H914_9TELE</name>
<organism evidence="2 3">
    <name type="scientific">Liparis tanakae</name>
    <name type="common">Tanaka's snailfish</name>
    <dbReference type="NCBI Taxonomy" id="230148"/>
    <lineage>
        <taxon>Eukaryota</taxon>
        <taxon>Metazoa</taxon>
        <taxon>Chordata</taxon>
        <taxon>Craniata</taxon>
        <taxon>Vertebrata</taxon>
        <taxon>Euteleostomi</taxon>
        <taxon>Actinopterygii</taxon>
        <taxon>Neopterygii</taxon>
        <taxon>Teleostei</taxon>
        <taxon>Neoteleostei</taxon>
        <taxon>Acanthomorphata</taxon>
        <taxon>Eupercaria</taxon>
        <taxon>Perciformes</taxon>
        <taxon>Cottioidei</taxon>
        <taxon>Cottales</taxon>
        <taxon>Liparidae</taxon>
        <taxon>Liparis</taxon>
    </lineage>
</organism>